<dbReference type="Proteomes" id="UP000284822">
    <property type="component" value="Unassembled WGS sequence"/>
</dbReference>
<dbReference type="GO" id="GO:0003677">
    <property type="term" value="F:DNA binding"/>
    <property type="evidence" value="ECO:0007669"/>
    <property type="project" value="InterPro"/>
</dbReference>
<evidence type="ECO:0000313" key="4">
    <source>
        <dbReference type="Proteomes" id="UP000284822"/>
    </source>
</evidence>
<keyword evidence="2" id="KW-1277">Toxin-antitoxin system</keyword>
<dbReference type="Gene3D" id="2.30.30.110">
    <property type="match status" value="1"/>
</dbReference>
<dbReference type="EMBL" id="QOCS01000015">
    <property type="protein sequence ID" value="RHW45789.1"/>
    <property type="molecule type" value="Genomic_DNA"/>
</dbReference>
<dbReference type="SUPFAM" id="SSF50118">
    <property type="entry name" value="Cell growth inhibitor/plasmid maintenance toxic component"/>
    <property type="match status" value="1"/>
</dbReference>
<reference evidence="3 4" key="1">
    <citation type="submission" date="2018-07" db="EMBL/GenBank/DDBJ databases">
        <title>Genome sequences of six Lactobacillus spp. isolated from bumble bee guts.</title>
        <authorList>
            <person name="Motta E.V.S."/>
            <person name="Moran N.A."/>
        </authorList>
    </citation>
    <scope>NUCLEOTIDE SEQUENCE [LARGE SCALE GENOMIC DNA]</scope>
    <source>
        <strain evidence="3 4">LV-8.1</strain>
    </source>
</reference>
<comment type="similarity">
    <text evidence="1">Belongs to the PemK/MazF family.</text>
</comment>
<protein>
    <submittedName>
        <fullName evidence="3">Type II toxin-antitoxin system PemK/MazF family toxin</fullName>
    </submittedName>
</protein>
<dbReference type="InterPro" id="IPR011067">
    <property type="entry name" value="Plasmid_toxin/cell-grow_inhib"/>
</dbReference>
<dbReference type="RefSeq" id="WP_118910975.1">
    <property type="nucleotide sequence ID" value="NZ_QOCS01000015.1"/>
</dbReference>
<comment type="caution">
    <text evidence="3">The sequence shown here is derived from an EMBL/GenBank/DDBJ whole genome shotgun (WGS) entry which is preliminary data.</text>
</comment>
<name>A0A3R6YIS4_9LACO</name>
<proteinExistence type="inferred from homology"/>
<evidence type="ECO:0000313" key="3">
    <source>
        <dbReference type="EMBL" id="RHW45789.1"/>
    </source>
</evidence>
<organism evidence="3 4">
    <name type="scientific">Bombilactobacillus bombi</name>
    <dbReference type="NCBI Taxonomy" id="1303590"/>
    <lineage>
        <taxon>Bacteria</taxon>
        <taxon>Bacillati</taxon>
        <taxon>Bacillota</taxon>
        <taxon>Bacilli</taxon>
        <taxon>Lactobacillales</taxon>
        <taxon>Lactobacillaceae</taxon>
        <taxon>Bombilactobacillus</taxon>
    </lineage>
</organism>
<dbReference type="InterPro" id="IPR003477">
    <property type="entry name" value="PemK-like"/>
</dbReference>
<dbReference type="Pfam" id="PF02452">
    <property type="entry name" value="PemK_toxin"/>
    <property type="match status" value="1"/>
</dbReference>
<evidence type="ECO:0000256" key="1">
    <source>
        <dbReference type="ARBA" id="ARBA00007521"/>
    </source>
</evidence>
<evidence type="ECO:0000256" key="2">
    <source>
        <dbReference type="ARBA" id="ARBA00022649"/>
    </source>
</evidence>
<gene>
    <name evidence="3" type="ORF">DS832_07180</name>
</gene>
<dbReference type="AlphaFoldDB" id="A0A3R6YIS4"/>
<sequence length="126" mass="14161">MRFPEQKDIVIIDAEPHSGKEYGGHSPEAGNVRRHMVVVSSSSYTRATGMSLAMPITTSTKYNNNPRYLPILLAGGKKNGVKGFIALWQLQNFDFVSRNGEIVNQISDKTYKELLPYIKDMLDLDK</sequence>
<accession>A0A3R6YIS4</accession>